<organism evidence="2 3">
    <name type="scientific">Galemys pyrenaicus</name>
    <name type="common">Iberian desman</name>
    <name type="synonym">Pyrenean desman</name>
    <dbReference type="NCBI Taxonomy" id="202257"/>
    <lineage>
        <taxon>Eukaryota</taxon>
        <taxon>Metazoa</taxon>
        <taxon>Chordata</taxon>
        <taxon>Craniata</taxon>
        <taxon>Vertebrata</taxon>
        <taxon>Euteleostomi</taxon>
        <taxon>Mammalia</taxon>
        <taxon>Eutheria</taxon>
        <taxon>Laurasiatheria</taxon>
        <taxon>Eulipotyphla</taxon>
        <taxon>Talpidae</taxon>
        <taxon>Galemys</taxon>
    </lineage>
</organism>
<evidence type="ECO:0000313" key="2">
    <source>
        <dbReference type="EMBL" id="KAG8510813.1"/>
    </source>
</evidence>
<dbReference type="PANTHER" id="PTHR36288">
    <property type="entry name" value="SIMILAR TO RIKEN CDNA A930018P22"/>
    <property type="match status" value="1"/>
</dbReference>
<protein>
    <submittedName>
        <fullName evidence="2">Uncharacterized protein</fullName>
    </submittedName>
</protein>
<comment type="caution">
    <text evidence="2">The sequence shown here is derived from an EMBL/GenBank/DDBJ whole genome shotgun (WGS) entry which is preliminary data.</text>
</comment>
<accession>A0A8J5ZVP7</accession>
<dbReference type="Proteomes" id="UP000700334">
    <property type="component" value="Unassembled WGS sequence"/>
</dbReference>
<dbReference type="OrthoDB" id="9938805at2759"/>
<gene>
    <name evidence="2" type="ORF">J0S82_010468</name>
</gene>
<reference evidence="2" key="1">
    <citation type="journal article" date="2021" name="Evol. Appl.">
        <title>The genome of the Pyrenean desman and the effects of bottlenecks and inbreeding on the genomic landscape of an endangered species.</title>
        <authorList>
            <person name="Escoda L."/>
            <person name="Castresana J."/>
        </authorList>
    </citation>
    <scope>NUCLEOTIDE SEQUENCE</scope>
    <source>
        <strain evidence="2">IBE-C5619</strain>
    </source>
</reference>
<name>A0A8J5ZVP7_GALPY</name>
<dbReference type="PANTHER" id="PTHR36288:SF1">
    <property type="entry name" value="SIMILAR TO RIKEN CDNA A930018P22"/>
    <property type="match status" value="1"/>
</dbReference>
<feature type="region of interest" description="Disordered" evidence="1">
    <location>
        <begin position="35"/>
        <end position="76"/>
    </location>
</feature>
<proteinExistence type="predicted"/>
<feature type="region of interest" description="Disordered" evidence="1">
    <location>
        <begin position="117"/>
        <end position="152"/>
    </location>
</feature>
<feature type="compositionally biased region" description="Pro residues" evidence="1">
    <location>
        <begin position="129"/>
        <end position="151"/>
    </location>
</feature>
<sequence>RGRPHLRTWPVRGGARVKGWGLAASGRGLWNFGTLETGGGARVSRRGVPPTQPPIQKMPKGRRGSQSPTMSQRPAPPLYFPSLYDRGISSSPLSDFNIWKKLFVPLKAGGAPAVGEAGIGSLPQAPQASLPPPPPPGLGPPSERPCPPPWPSGLASIPYEPLRFFYSPPPGPEVAASPLAASPTTARLASNSHPEELCELEIRIKELELLTITGDGFDSQRCAHGKKTGPGRLGFSKSRISLLHTHSSLKHLDLFCSPADKFLKALKDEKLQGLKTRQPGKKSASLS</sequence>
<dbReference type="InterPro" id="IPR040027">
    <property type="entry name" value="C11orf91-like"/>
</dbReference>
<keyword evidence="3" id="KW-1185">Reference proteome</keyword>
<dbReference type="Pfam" id="PF17669">
    <property type="entry name" value="DUF5529"/>
    <property type="match status" value="2"/>
</dbReference>
<evidence type="ECO:0000313" key="3">
    <source>
        <dbReference type="Proteomes" id="UP000700334"/>
    </source>
</evidence>
<dbReference type="AlphaFoldDB" id="A0A8J5ZVP7"/>
<dbReference type="EMBL" id="JAGFMF010011862">
    <property type="protein sequence ID" value="KAG8510813.1"/>
    <property type="molecule type" value="Genomic_DNA"/>
</dbReference>
<feature type="non-terminal residue" evidence="2">
    <location>
        <position position="1"/>
    </location>
</feature>
<evidence type="ECO:0000256" key="1">
    <source>
        <dbReference type="SAM" id="MobiDB-lite"/>
    </source>
</evidence>